<evidence type="ECO:0000256" key="2">
    <source>
        <dbReference type="ARBA" id="ARBA00022840"/>
    </source>
</evidence>
<gene>
    <name evidence="5" type="ORF">Ari01nite_12840</name>
</gene>
<dbReference type="GO" id="GO:0051301">
    <property type="term" value="P:cell division"/>
    <property type="evidence" value="ECO:0007669"/>
    <property type="project" value="UniProtKB-KW"/>
</dbReference>
<dbReference type="PANTHER" id="PTHR22683">
    <property type="entry name" value="SPORULATION PROTEIN RELATED"/>
    <property type="match status" value="1"/>
</dbReference>
<dbReference type="Pfam" id="PF01580">
    <property type="entry name" value="FtsK_SpoIIIE"/>
    <property type="match status" value="1"/>
</dbReference>
<evidence type="ECO:0000313" key="6">
    <source>
        <dbReference type="Proteomes" id="UP000636960"/>
    </source>
</evidence>
<comment type="caution">
    <text evidence="5">The sequence shown here is derived from an EMBL/GenBank/DDBJ whole genome shotgun (WGS) entry which is preliminary data.</text>
</comment>
<evidence type="ECO:0000256" key="3">
    <source>
        <dbReference type="PROSITE-ProRule" id="PRU00289"/>
    </source>
</evidence>
<keyword evidence="5" id="KW-0131">Cell cycle</keyword>
<dbReference type="EMBL" id="BOMV01000007">
    <property type="protein sequence ID" value="GIE93819.1"/>
    <property type="molecule type" value="Genomic_DNA"/>
</dbReference>
<dbReference type="GO" id="GO:0003677">
    <property type="term" value="F:DNA binding"/>
    <property type="evidence" value="ECO:0007669"/>
    <property type="project" value="InterPro"/>
</dbReference>
<dbReference type="CDD" id="cd01127">
    <property type="entry name" value="TrwB_TraG_TraD_VirD4"/>
    <property type="match status" value="1"/>
</dbReference>
<name>A0A919MT29_9ACTN</name>
<dbReference type="PANTHER" id="PTHR22683:SF41">
    <property type="entry name" value="DNA TRANSLOCASE FTSK"/>
    <property type="match status" value="1"/>
</dbReference>
<dbReference type="InterPro" id="IPR027417">
    <property type="entry name" value="P-loop_NTPase"/>
</dbReference>
<dbReference type="AlphaFoldDB" id="A0A919MT29"/>
<keyword evidence="5" id="KW-0132">Cell division</keyword>
<keyword evidence="6" id="KW-1185">Reference proteome</keyword>
<organism evidence="5 6">
    <name type="scientific">Paractinoplanes rishiriensis</name>
    <dbReference type="NCBI Taxonomy" id="1050105"/>
    <lineage>
        <taxon>Bacteria</taxon>
        <taxon>Bacillati</taxon>
        <taxon>Actinomycetota</taxon>
        <taxon>Actinomycetes</taxon>
        <taxon>Micromonosporales</taxon>
        <taxon>Micromonosporaceae</taxon>
        <taxon>Paractinoplanes</taxon>
    </lineage>
</organism>
<reference evidence="5" key="1">
    <citation type="submission" date="2021-01" db="EMBL/GenBank/DDBJ databases">
        <title>Whole genome shotgun sequence of Actinoplanes rishiriensis NBRC 108556.</title>
        <authorList>
            <person name="Komaki H."/>
            <person name="Tamura T."/>
        </authorList>
    </citation>
    <scope>NUCLEOTIDE SEQUENCE</scope>
    <source>
        <strain evidence="5">NBRC 108556</strain>
    </source>
</reference>
<protein>
    <submittedName>
        <fullName evidence="5">Cell division protein FtsK</fullName>
    </submittedName>
</protein>
<dbReference type="Proteomes" id="UP000636960">
    <property type="component" value="Unassembled WGS sequence"/>
</dbReference>
<dbReference type="InterPro" id="IPR002543">
    <property type="entry name" value="FtsK_dom"/>
</dbReference>
<accession>A0A919MT29</accession>
<evidence type="ECO:0000256" key="1">
    <source>
        <dbReference type="ARBA" id="ARBA00022741"/>
    </source>
</evidence>
<keyword evidence="1 3" id="KW-0547">Nucleotide-binding</keyword>
<sequence>MGSHRNALVAAVRQELAEARGAARAVLAAAEAARGEAQNRRRLVRDAYATCLHQLAEARDAARRDIQRRYQHESARLATNVRRLAALSAVGAAGTPWRLWQPTEPERGFRPGMLRVGTLALEDAAAVPALVPLLDAAHLELSGPPEAVDGVIMGLLLRALGSTRPGDVQLTVYDPEHLGGTLAPFAPLGISFVGPGGLGALLDSLVEHICRVNETVLAGEYVSLADLTAAGARGGVGPRPEPWRVVVLLADAATAAEMTASQRAQLDRIARTGVTCGVHLVVRGLTLAEHPTVVRLTAAGGESATCDMTGDLPIRLDGPPPTEQVTAFCRATAERMRAGPPPARLADLEPAELWAESSAHGLIAPIGDSTDGSLIDVLLGDDPPHALIGGPSGSGKTNLIYAWLAALSTRYGPAELALYLLDFKEGVSFARFVPGPRDPSWLPQVRLAGINVNGDREFGLAMLRHLGEELRTRAQAAKRHDATKLAELRTEDPTGTWPRIVAVIDEFQVLLTGRDAVADEAVTLLEDLARRGRSQGIHLILASQDVSGIEALWGRSSLIGQFTLRIALPKARRILADNNLAAAVIARHHAVVNAEAGAAGANRIVRLPDAGDRAVWRSLQHRLWRARPDGCEEPRLFDGDAVPRLPAVCRPSGPVPDAAAPVGSSPGAVLGERIDVAARPARLRLGRMPGRNLAVLGTRPDEACDVLAAAALSLAAQGPAHFSIVCLDPDATRAAARLIAELPSADWYDGLPELPFLDIPHYVLGYALDAGADQGTLRRLLADGPEQRTHVLGWWRSVARLRDSLGGTGARLDPIGAWVALDVQGADLAPLYPQPGGPVWYPRTRRALFFDRSVHRTPEVIIPYEVNSDHT</sequence>
<dbReference type="PROSITE" id="PS50901">
    <property type="entry name" value="FTSK"/>
    <property type="match status" value="1"/>
</dbReference>
<keyword evidence="2 3" id="KW-0067">ATP-binding</keyword>
<proteinExistence type="predicted"/>
<dbReference type="SUPFAM" id="SSF52540">
    <property type="entry name" value="P-loop containing nucleoside triphosphate hydrolases"/>
    <property type="match status" value="1"/>
</dbReference>
<dbReference type="InterPro" id="IPR050206">
    <property type="entry name" value="FtsK/SpoIIIE/SftA"/>
</dbReference>
<feature type="binding site" evidence="3">
    <location>
        <begin position="390"/>
        <end position="397"/>
    </location>
    <ligand>
        <name>ATP</name>
        <dbReference type="ChEBI" id="CHEBI:30616"/>
    </ligand>
</feature>
<evidence type="ECO:0000313" key="5">
    <source>
        <dbReference type="EMBL" id="GIE93819.1"/>
    </source>
</evidence>
<dbReference type="RefSeq" id="WP_203780105.1">
    <property type="nucleotide sequence ID" value="NZ_BOMV01000007.1"/>
</dbReference>
<feature type="domain" description="FtsK" evidence="4">
    <location>
        <begin position="372"/>
        <end position="577"/>
    </location>
</feature>
<dbReference type="Gene3D" id="3.40.50.300">
    <property type="entry name" value="P-loop containing nucleotide triphosphate hydrolases"/>
    <property type="match status" value="2"/>
</dbReference>
<evidence type="ECO:0000259" key="4">
    <source>
        <dbReference type="PROSITE" id="PS50901"/>
    </source>
</evidence>
<dbReference type="GO" id="GO:0005524">
    <property type="term" value="F:ATP binding"/>
    <property type="evidence" value="ECO:0007669"/>
    <property type="project" value="UniProtKB-UniRule"/>
</dbReference>